<dbReference type="Proteomes" id="UP001403094">
    <property type="component" value="Unassembled WGS sequence"/>
</dbReference>
<protein>
    <submittedName>
        <fullName evidence="2">Uncharacterized protein</fullName>
    </submittedName>
</protein>
<reference evidence="2 3" key="1">
    <citation type="journal article" date="2019" name="Int. J. Syst. Evol. Microbiol.">
        <title>The Global Catalogue of Microorganisms (GCM) 10K type strain sequencing project: providing services to taxonomists for standard genome sequencing and annotation.</title>
        <authorList>
            <consortium name="The Broad Institute Genomics Platform"/>
            <consortium name="The Broad Institute Genome Sequencing Center for Infectious Disease"/>
            <person name="Wu L."/>
            <person name="Ma J."/>
        </authorList>
    </citation>
    <scope>NUCLEOTIDE SEQUENCE [LARGE SCALE GENOMIC DNA]</scope>
    <source>
        <strain evidence="2 3">JCM 14549</strain>
    </source>
</reference>
<sequence>MRRVPRSESTQAAPVGSSRSRAASPMAPAFSKNDRRSSCWEMPGTWSVNHSSTSVTRASLSTAAAMAAASAITGKRVRKLVKVTAAASRVQVRSSRYP</sequence>
<dbReference type="EMBL" id="BAAANQ010000003">
    <property type="protein sequence ID" value="GAA2049529.1"/>
    <property type="molecule type" value="Genomic_DNA"/>
</dbReference>
<keyword evidence="3" id="KW-1185">Reference proteome</keyword>
<evidence type="ECO:0000256" key="1">
    <source>
        <dbReference type="SAM" id="MobiDB-lite"/>
    </source>
</evidence>
<name>A0ABN2V5Q8_9ACTN</name>
<gene>
    <name evidence="2" type="ORF">GCM10009757_20520</name>
</gene>
<organism evidence="2 3">
    <name type="scientific">Streptomyces cheonanensis</name>
    <dbReference type="NCBI Taxonomy" id="312720"/>
    <lineage>
        <taxon>Bacteria</taxon>
        <taxon>Bacillati</taxon>
        <taxon>Actinomycetota</taxon>
        <taxon>Actinomycetes</taxon>
        <taxon>Kitasatosporales</taxon>
        <taxon>Streptomycetaceae</taxon>
        <taxon>Streptomyces</taxon>
    </lineage>
</organism>
<comment type="caution">
    <text evidence="2">The sequence shown here is derived from an EMBL/GenBank/DDBJ whole genome shotgun (WGS) entry which is preliminary data.</text>
</comment>
<evidence type="ECO:0000313" key="3">
    <source>
        <dbReference type="Proteomes" id="UP001403094"/>
    </source>
</evidence>
<feature type="region of interest" description="Disordered" evidence="1">
    <location>
        <begin position="1"/>
        <end position="37"/>
    </location>
</feature>
<proteinExistence type="predicted"/>
<accession>A0ABN2V5Q8</accession>
<evidence type="ECO:0000313" key="2">
    <source>
        <dbReference type="EMBL" id="GAA2049529.1"/>
    </source>
</evidence>
<feature type="compositionally biased region" description="Low complexity" evidence="1">
    <location>
        <begin position="17"/>
        <end position="29"/>
    </location>
</feature>